<keyword evidence="4" id="KW-1185">Reference proteome</keyword>
<evidence type="ECO:0000313" key="3">
    <source>
        <dbReference type="EMBL" id="KAH7039941.1"/>
    </source>
</evidence>
<dbReference type="Proteomes" id="UP000756346">
    <property type="component" value="Unassembled WGS sequence"/>
</dbReference>
<dbReference type="AlphaFoldDB" id="A0A9P9BTG1"/>
<gene>
    <name evidence="3" type="ORF">B0I36DRAFT_3704</name>
</gene>
<proteinExistence type="predicted"/>
<evidence type="ECO:0000256" key="1">
    <source>
        <dbReference type="SAM" id="MobiDB-lite"/>
    </source>
</evidence>
<organism evidence="3 4">
    <name type="scientific">Microdochium trichocladiopsis</name>
    <dbReference type="NCBI Taxonomy" id="1682393"/>
    <lineage>
        <taxon>Eukaryota</taxon>
        <taxon>Fungi</taxon>
        <taxon>Dikarya</taxon>
        <taxon>Ascomycota</taxon>
        <taxon>Pezizomycotina</taxon>
        <taxon>Sordariomycetes</taxon>
        <taxon>Xylariomycetidae</taxon>
        <taxon>Xylariales</taxon>
        <taxon>Microdochiaceae</taxon>
        <taxon>Microdochium</taxon>
    </lineage>
</organism>
<comment type="caution">
    <text evidence="3">The sequence shown here is derived from an EMBL/GenBank/DDBJ whole genome shotgun (WGS) entry which is preliminary data.</text>
</comment>
<reference evidence="3" key="1">
    <citation type="journal article" date="2021" name="Nat. Commun.">
        <title>Genetic determinants of endophytism in the Arabidopsis root mycobiome.</title>
        <authorList>
            <person name="Mesny F."/>
            <person name="Miyauchi S."/>
            <person name="Thiergart T."/>
            <person name="Pickel B."/>
            <person name="Atanasova L."/>
            <person name="Karlsson M."/>
            <person name="Huettel B."/>
            <person name="Barry K.W."/>
            <person name="Haridas S."/>
            <person name="Chen C."/>
            <person name="Bauer D."/>
            <person name="Andreopoulos W."/>
            <person name="Pangilinan J."/>
            <person name="LaButti K."/>
            <person name="Riley R."/>
            <person name="Lipzen A."/>
            <person name="Clum A."/>
            <person name="Drula E."/>
            <person name="Henrissat B."/>
            <person name="Kohler A."/>
            <person name="Grigoriev I.V."/>
            <person name="Martin F.M."/>
            <person name="Hacquard S."/>
        </authorList>
    </citation>
    <scope>NUCLEOTIDE SEQUENCE</scope>
    <source>
        <strain evidence="3">MPI-CAGE-CH-0230</strain>
    </source>
</reference>
<dbReference type="RefSeq" id="XP_046017996.1">
    <property type="nucleotide sequence ID" value="XM_046159910.1"/>
</dbReference>
<feature type="chain" id="PRO_5040481300" evidence="2">
    <location>
        <begin position="21"/>
        <end position="143"/>
    </location>
</feature>
<feature type="region of interest" description="Disordered" evidence="1">
    <location>
        <begin position="57"/>
        <end position="89"/>
    </location>
</feature>
<sequence length="143" mass="15551">MLAGLGTTICSILLMIKTQAQETSVLKVHPGTATVNLSTTTANPLYGYSAAARGVKYQEPPPRAPRTLQASRPLATRQRRSCRCPPGPPSTLLGDSQAYVCQTVTWGSRVPVPEERFEIYHTICDCQPASQRLPCPRKCQGKP</sequence>
<keyword evidence="2" id="KW-0732">Signal</keyword>
<dbReference type="EMBL" id="JAGTJQ010000001">
    <property type="protein sequence ID" value="KAH7039941.1"/>
    <property type="molecule type" value="Genomic_DNA"/>
</dbReference>
<feature type="signal peptide" evidence="2">
    <location>
        <begin position="1"/>
        <end position="20"/>
    </location>
</feature>
<evidence type="ECO:0000256" key="2">
    <source>
        <dbReference type="SAM" id="SignalP"/>
    </source>
</evidence>
<name>A0A9P9BTG1_9PEZI</name>
<dbReference type="GeneID" id="70189456"/>
<protein>
    <submittedName>
        <fullName evidence="3">Uncharacterized protein</fullName>
    </submittedName>
</protein>
<evidence type="ECO:0000313" key="4">
    <source>
        <dbReference type="Proteomes" id="UP000756346"/>
    </source>
</evidence>
<accession>A0A9P9BTG1</accession>